<reference evidence="2 3" key="1">
    <citation type="submission" date="2020-04" db="EMBL/GenBank/DDBJ databases">
        <authorList>
            <person name="Laetsch R D."/>
            <person name="Stevens L."/>
            <person name="Kumar S."/>
            <person name="Blaxter L. M."/>
        </authorList>
    </citation>
    <scope>NUCLEOTIDE SEQUENCE [LARGE SCALE GENOMIC DNA]</scope>
</reference>
<evidence type="ECO:0000259" key="1">
    <source>
        <dbReference type="PROSITE" id="PS50053"/>
    </source>
</evidence>
<dbReference type="PROSITE" id="PS50053">
    <property type="entry name" value="UBIQUITIN_2"/>
    <property type="match status" value="1"/>
</dbReference>
<dbReference type="InterPro" id="IPR000626">
    <property type="entry name" value="Ubiquitin-like_dom"/>
</dbReference>
<feature type="domain" description="Ubiquitin-like" evidence="1">
    <location>
        <begin position="2"/>
        <end position="73"/>
    </location>
</feature>
<dbReference type="SUPFAM" id="SSF54236">
    <property type="entry name" value="Ubiquitin-like"/>
    <property type="match status" value="1"/>
</dbReference>
<dbReference type="EMBL" id="CADEPM010000023">
    <property type="protein sequence ID" value="CAB3411745.1"/>
    <property type="molecule type" value="Genomic_DNA"/>
</dbReference>
<proteinExistence type="predicted"/>
<organism evidence="2 3">
    <name type="scientific">Caenorhabditis bovis</name>
    <dbReference type="NCBI Taxonomy" id="2654633"/>
    <lineage>
        <taxon>Eukaryota</taxon>
        <taxon>Metazoa</taxon>
        <taxon>Ecdysozoa</taxon>
        <taxon>Nematoda</taxon>
        <taxon>Chromadorea</taxon>
        <taxon>Rhabditida</taxon>
        <taxon>Rhabditina</taxon>
        <taxon>Rhabditomorpha</taxon>
        <taxon>Rhabditoidea</taxon>
        <taxon>Rhabditidae</taxon>
        <taxon>Peloderinae</taxon>
        <taxon>Caenorhabditis</taxon>
    </lineage>
</organism>
<comment type="caution">
    <text evidence="2">The sequence shown here is derived from an EMBL/GenBank/DDBJ whole genome shotgun (WGS) entry which is preliminary data.</text>
</comment>
<evidence type="ECO:0000313" key="3">
    <source>
        <dbReference type="Proteomes" id="UP000494206"/>
    </source>
</evidence>
<name>A0A8S1F783_9PELO</name>
<dbReference type="AlphaFoldDB" id="A0A8S1F783"/>
<dbReference type="Proteomes" id="UP000494206">
    <property type="component" value="Unassembled WGS sequence"/>
</dbReference>
<dbReference type="InterPro" id="IPR029071">
    <property type="entry name" value="Ubiquitin-like_domsf"/>
</dbReference>
<dbReference type="Gene3D" id="3.10.20.90">
    <property type="entry name" value="Phosphatidylinositol 3-kinase Catalytic Subunit, Chain A, domain 1"/>
    <property type="match status" value="1"/>
</dbReference>
<gene>
    <name evidence="2" type="ORF">CBOVIS_LOCUS13119</name>
</gene>
<keyword evidence="3" id="KW-1185">Reference proteome</keyword>
<dbReference type="OrthoDB" id="5849935at2759"/>
<dbReference type="PANTHER" id="PTHR33651:SF3">
    <property type="entry name" value="PHAGE PROTEIN"/>
    <property type="match status" value="1"/>
</dbReference>
<accession>A0A8S1F783</accession>
<dbReference type="CDD" id="cd17039">
    <property type="entry name" value="Ubl_ubiquitin_like"/>
    <property type="match status" value="1"/>
</dbReference>
<protein>
    <recommendedName>
        <fullName evidence="1">Ubiquitin-like domain-containing protein</fullName>
    </recommendedName>
</protein>
<dbReference type="PANTHER" id="PTHR33651">
    <property type="entry name" value="PROTEIN CBG06246"/>
    <property type="match status" value="1"/>
</dbReference>
<evidence type="ECO:0000313" key="2">
    <source>
        <dbReference type="EMBL" id="CAB3411745.1"/>
    </source>
</evidence>
<sequence length="286" mass="32916">MVKITIRLVGEDNDKVFKRIELDPQIHVDDLVKKIESVTNIPPEFQQIKFRGDELPDVERPLQDIKFGEELVVSHSSLPQWNVFLIASNIPPHIPHETKKKQVNEASNILLRLYKDGFFATYADFAIRRIKFNREFSRILDDYDESIKRAIERYFTALLEKNPANPTLTFRYSEKPVKGIQAGFVCTVDCGQTAQRYFVKGHSGMSSRQNVDLREIFVYRLLFHIGVGPPVHIVPNCHTSAIAVYIATLEVANFNSSHNTKLPLKAEIMLDLIKSRMFSDRAETWL</sequence>